<name>Q24CQ3_TETTS</name>
<evidence type="ECO:0000313" key="3">
    <source>
        <dbReference type="Proteomes" id="UP000009168"/>
    </source>
</evidence>
<protein>
    <submittedName>
        <fullName evidence="2">Uncharacterized protein</fullName>
    </submittedName>
</protein>
<dbReference type="RefSeq" id="XP_001025801.1">
    <property type="nucleotide sequence ID" value="XM_001025801.1"/>
</dbReference>
<accession>Q24CQ3</accession>
<dbReference type="KEGG" id="tet:TTHERM_01354250"/>
<dbReference type="Proteomes" id="UP000009168">
    <property type="component" value="Unassembled WGS sequence"/>
</dbReference>
<dbReference type="GeneID" id="7840447"/>
<dbReference type="HOGENOM" id="CLU_753334_0_0_1"/>
<reference evidence="3" key="1">
    <citation type="journal article" date="2006" name="PLoS Biol.">
        <title>Macronuclear genome sequence of the ciliate Tetrahymena thermophila, a model eukaryote.</title>
        <authorList>
            <person name="Eisen J.A."/>
            <person name="Coyne R.S."/>
            <person name="Wu M."/>
            <person name="Wu D."/>
            <person name="Thiagarajan M."/>
            <person name="Wortman J.R."/>
            <person name="Badger J.H."/>
            <person name="Ren Q."/>
            <person name="Amedeo P."/>
            <person name="Jones K.M."/>
            <person name="Tallon L.J."/>
            <person name="Delcher A.L."/>
            <person name="Salzberg S.L."/>
            <person name="Silva J.C."/>
            <person name="Haas B.J."/>
            <person name="Majoros W.H."/>
            <person name="Farzad M."/>
            <person name="Carlton J.M."/>
            <person name="Smith R.K. Jr."/>
            <person name="Garg J."/>
            <person name="Pearlman R.E."/>
            <person name="Karrer K.M."/>
            <person name="Sun L."/>
            <person name="Manning G."/>
            <person name="Elde N.C."/>
            <person name="Turkewitz A.P."/>
            <person name="Asai D.J."/>
            <person name="Wilkes D.E."/>
            <person name="Wang Y."/>
            <person name="Cai H."/>
            <person name="Collins K."/>
            <person name="Stewart B.A."/>
            <person name="Lee S.R."/>
            <person name="Wilamowska K."/>
            <person name="Weinberg Z."/>
            <person name="Ruzzo W.L."/>
            <person name="Wloga D."/>
            <person name="Gaertig J."/>
            <person name="Frankel J."/>
            <person name="Tsao C.-C."/>
            <person name="Gorovsky M.A."/>
            <person name="Keeling P.J."/>
            <person name="Waller R.F."/>
            <person name="Patron N.J."/>
            <person name="Cherry J.M."/>
            <person name="Stover N.A."/>
            <person name="Krieger C.J."/>
            <person name="del Toro C."/>
            <person name="Ryder H.F."/>
            <person name="Williamson S.C."/>
            <person name="Barbeau R.A."/>
            <person name="Hamilton E.P."/>
            <person name="Orias E."/>
        </authorList>
    </citation>
    <scope>NUCLEOTIDE SEQUENCE [LARGE SCALE GENOMIC DNA]</scope>
    <source>
        <strain evidence="3">SB210</strain>
    </source>
</reference>
<dbReference type="InParanoid" id="Q24CQ3"/>
<evidence type="ECO:0000256" key="1">
    <source>
        <dbReference type="SAM" id="Coils"/>
    </source>
</evidence>
<dbReference type="AlphaFoldDB" id="Q24CQ3"/>
<evidence type="ECO:0000313" key="2">
    <source>
        <dbReference type="EMBL" id="EAS05556.1"/>
    </source>
</evidence>
<dbReference type="EMBL" id="GG662358">
    <property type="protein sequence ID" value="EAS05556.1"/>
    <property type="molecule type" value="Genomic_DNA"/>
</dbReference>
<organism evidence="2 3">
    <name type="scientific">Tetrahymena thermophila (strain SB210)</name>
    <dbReference type="NCBI Taxonomy" id="312017"/>
    <lineage>
        <taxon>Eukaryota</taxon>
        <taxon>Sar</taxon>
        <taxon>Alveolata</taxon>
        <taxon>Ciliophora</taxon>
        <taxon>Intramacronucleata</taxon>
        <taxon>Oligohymenophorea</taxon>
        <taxon>Hymenostomatida</taxon>
        <taxon>Tetrahymenina</taxon>
        <taxon>Tetrahymenidae</taxon>
        <taxon>Tetrahymena</taxon>
    </lineage>
</organism>
<feature type="coiled-coil region" evidence="1">
    <location>
        <begin position="24"/>
        <end position="51"/>
    </location>
</feature>
<keyword evidence="3" id="KW-1185">Reference proteome</keyword>
<proteinExistence type="predicted"/>
<gene>
    <name evidence="2" type="ORF">TTHERM_01354250</name>
</gene>
<keyword evidence="1" id="KW-0175">Coiled coil</keyword>
<sequence length="368" mass="43503">MKIINLKYMKQLIFIQNKLKQTIINQNKISEKDLNEKIKDLSQKINKLVNTISFSNITAQELRSQDELNNTKTETKCDPAFEEDITNLNENYLTETDEIQTDCSSQNTQSHSLQQKNLILQNKHQYIQTKKSVSFYQDLGKYYEQKESNTKSKENIQIQIKKVQSDPGFECKMQKLQIETIPKKSILKKSKTLEKPNYGQEFYNDLNFLELDFDFYRVKDNQFILNLLQKEQKDQKYSYNAYFSEQAVKLSNSGESQQRIICLTQNYFYVLPNLNSSSDVKRFLIAEINEIILDTNDSEICSLVIKNQFKLNIKLNHRQEFIQFILNVFKKLINALPPIIYFKNCNHFLNSQHRKIADQQQLNNSLYK</sequence>